<dbReference type="EMBL" id="HACG01044852">
    <property type="protein sequence ID" value="CEK91717.1"/>
    <property type="molecule type" value="Transcribed_RNA"/>
</dbReference>
<protein>
    <submittedName>
        <fullName evidence="1">Uncharacterized protein</fullName>
    </submittedName>
</protein>
<feature type="non-terminal residue" evidence="1">
    <location>
        <position position="1"/>
    </location>
</feature>
<dbReference type="AlphaFoldDB" id="A0A0B7BFP5"/>
<evidence type="ECO:0000313" key="1">
    <source>
        <dbReference type="EMBL" id="CEK91717.1"/>
    </source>
</evidence>
<organism evidence="1">
    <name type="scientific">Arion vulgaris</name>
    <dbReference type="NCBI Taxonomy" id="1028688"/>
    <lineage>
        <taxon>Eukaryota</taxon>
        <taxon>Metazoa</taxon>
        <taxon>Spiralia</taxon>
        <taxon>Lophotrochozoa</taxon>
        <taxon>Mollusca</taxon>
        <taxon>Gastropoda</taxon>
        <taxon>Heterobranchia</taxon>
        <taxon>Euthyneura</taxon>
        <taxon>Panpulmonata</taxon>
        <taxon>Eupulmonata</taxon>
        <taxon>Stylommatophora</taxon>
        <taxon>Helicina</taxon>
        <taxon>Arionoidea</taxon>
        <taxon>Arionidae</taxon>
        <taxon>Arion</taxon>
    </lineage>
</organism>
<accession>A0A0B7BFP5</accession>
<name>A0A0B7BFP5_9EUPU</name>
<sequence>AISMNTNLRICSSDVKSVLMYGSETWEVIKLSTNKIQMFVNSLYSQTEMV</sequence>
<proteinExistence type="predicted"/>
<gene>
    <name evidence="1" type="primary">ORF184485</name>
</gene>
<reference evidence="1" key="1">
    <citation type="submission" date="2014-12" db="EMBL/GenBank/DDBJ databases">
        <title>Insight into the proteome of Arion vulgaris.</title>
        <authorList>
            <person name="Aradska J."/>
            <person name="Bulat T."/>
            <person name="Smidak R."/>
            <person name="Sarate P."/>
            <person name="Gangsoo J."/>
            <person name="Sialana F."/>
            <person name="Bilban M."/>
            <person name="Lubec G."/>
        </authorList>
    </citation>
    <scope>NUCLEOTIDE SEQUENCE</scope>
    <source>
        <tissue evidence="1">Skin</tissue>
    </source>
</reference>